<organism evidence="2 3">
    <name type="scientific">Desulfonema magnum</name>
    <dbReference type="NCBI Taxonomy" id="45655"/>
    <lineage>
        <taxon>Bacteria</taxon>
        <taxon>Pseudomonadati</taxon>
        <taxon>Thermodesulfobacteriota</taxon>
        <taxon>Desulfobacteria</taxon>
        <taxon>Desulfobacterales</taxon>
        <taxon>Desulfococcaceae</taxon>
        <taxon>Desulfonema</taxon>
    </lineage>
</organism>
<keyword evidence="3" id="KW-1185">Reference proteome</keyword>
<feature type="region of interest" description="Disordered" evidence="1">
    <location>
        <begin position="1"/>
        <end position="28"/>
    </location>
</feature>
<dbReference type="AlphaFoldDB" id="A0A975C0I9"/>
<dbReference type="EMBL" id="CP061800">
    <property type="protein sequence ID" value="QTA93774.1"/>
    <property type="molecule type" value="Genomic_DNA"/>
</dbReference>
<proteinExistence type="predicted"/>
<reference evidence="2" key="1">
    <citation type="journal article" date="2021" name="Microb. Physiol.">
        <title>Proteogenomic Insights into the Physiology of Marine, Sulfate-Reducing, Filamentous Desulfonema limicola and Desulfonema magnum.</title>
        <authorList>
            <person name="Schnaars V."/>
            <person name="Wohlbrand L."/>
            <person name="Scheve S."/>
            <person name="Hinrichs C."/>
            <person name="Reinhardt R."/>
            <person name="Rabus R."/>
        </authorList>
    </citation>
    <scope>NUCLEOTIDE SEQUENCE</scope>
    <source>
        <strain evidence="2">4be13</strain>
    </source>
</reference>
<name>A0A975C0I9_9BACT</name>
<accession>A0A975C0I9</accession>
<sequence>MIDAVSIHAPRAGSDIDKPVAIPSQKSFNPRPPCGERLFVEPGKWHIRFVSIHAPRAGSDDRYALLKQGITVSIHAPRAGSDMQTAKMLAKMQVSIHAPRAGSDQINSAEWSRTPVSIHAPRAGSDLGLFLLAGCSSGFNPRPPCGERHDKDLLTLG</sequence>
<evidence type="ECO:0000313" key="2">
    <source>
        <dbReference type="EMBL" id="QTA93774.1"/>
    </source>
</evidence>
<protein>
    <submittedName>
        <fullName evidence="2">Uncharacterized protein</fullName>
    </submittedName>
</protein>
<dbReference type="KEGG" id="dmm:dnm_098820"/>
<evidence type="ECO:0000313" key="3">
    <source>
        <dbReference type="Proteomes" id="UP000663722"/>
    </source>
</evidence>
<dbReference type="AntiFam" id="ANF00272">
    <property type="entry name" value="Translation of CRISPR region"/>
</dbReference>
<evidence type="ECO:0000256" key="1">
    <source>
        <dbReference type="SAM" id="MobiDB-lite"/>
    </source>
</evidence>
<gene>
    <name evidence="2" type="ORF">dnm_098820</name>
</gene>
<dbReference type="Proteomes" id="UP000663722">
    <property type="component" value="Chromosome"/>
</dbReference>